<dbReference type="InterPro" id="IPR051206">
    <property type="entry name" value="NAMLAA_amidase_2"/>
</dbReference>
<dbReference type="Pfam" id="PF25275">
    <property type="entry name" value="Golvesin_C"/>
    <property type="match status" value="1"/>
</dbReference>
<dbReference type="SUPFAM" id="SSF55846">
    <property type="entry name" value="N-acetylmuramoyl-L-alanine amidase-like"/>
    <property type="match status" value="1"/>
</dbReference>
<dbReference type="InterPro" id="IPR036505">
    <property type="entry name" value="Amidase/PGRP_sf"/>
</dbReference>
<dbReference type="GO" id="GO:0008745">
    <property type="term" value="F:N-acetylmuramoyl-L-alanine amidase activity"/>
    <property type="evidence" value="ECO:0007669"/>
    <property type="project" value="UniProtKB-EC"/>
</dbReference>
<dbReference type="AlphaFoldDB" id="A0A271IYC3"/>
<dbReference type="SMART" id="SM00644">
    <property type="entry name" value="Ami_2"/>
    <property type="match status" value="1"/>
</dbReference>
<keyword evidence="3" id="KW-0378">Hydrolase</keyword>
<dbReference type="PANTHER" id="PTHR30417">
    <property type="entry name" value="N-ACETYLMURAMOYL-L-ALANINE AMIDASE AMID"/>
    <property type="match status" value="1"/>
</dbReference>
<proteinExistence type="predicted"/>
<dbReference type="CDD" id="cd14488">
    <property type="entry name" value="CBM6-CBM35-CBM36_like_2"/>
    <property type="match status" value="1"/>
</dbReference>
<dbReference type="Pfam" id="PF01510">
    <property type="entry name" value="Amidase_2"/>
    <property type="match status" value="1"/>
</dbReference>
<dbReference type="GO" id="GO:0009253">
    <property type="term" value="P:peptidoglycan catabolic process"/>
    <property type="evidence" value="ECO:0007669"/>
    <property type="project" value="InterPro"/>
</dbReference>
<protein>
    <recommendedName>
        <fullName evidence="2">N-acetylmuramoyl-L-alanine amidase</fullName>
        <ecNumber evidence="2">3.5.1.28</ecNumber>
    </recommendedName>
</protein>
<name>A0A271IYC3_9BACT</name>
<dbReference type="InterPro" id="IPR033803">
    <property type="entry name" value="CBD-like_Golvesin-Xly"/>
</dbReference>
<evidence type="ECO:0000313" key="7">
    <source>
        <dbReference type="EMBL" id="PAP76130.1"/>
    </source>
</evidence>
<evidence type="ECO:0000256" key="2">
    <source>
        <dbReference type="ARBA" id="ARBA00011901"/>
    </source>
</evidence>
<sequence length="577" mass="61860">MDRLRLGATWGPRALRHARRRLPTNAPHARPRPGLGPPLGSLSPPIPHPFPMPHRYRLSAVVLAALLAVTGCSDQPFSAQGGDPADLVPLDTVFARAAAEFDVPAPLLEAIAYTETRWEMVEGHEEFEGVAPAFGVMALRGERLREGARLAGVTEPQARTEPTANVRAAAALLRSWADAEGQPRASLEDWGDLVVRYSGVETPAAQAVYARDGVYAVLQSGAEITVEGRVVGRIEAAPVAAAELRGVPEAAEARSMSADYGPAIWRASPNYSSRPSGTDPSMVIVHTCEGSYAGCWGWLTNSQAGVSAHYVVNESGSQISQLVRESQKAWHIGASYDCSLNGNTDCGKNGQSSNNFTIGIEHAGYASQSSFPTGQVQASAELGCDISQDWGIPRDVYHFVGHGQLQPYNRTDPGPNWPWTDYLNRINSACGSTPPPSGSTIIVDSNNSLNDTNVGYIQTSSNWTASSHSTDYQTGYWWAQTASVSDGATFWFYLPSGGTRTIDAWWVAGSNRSPSAPFIVYNASGSQLATTYVNQQANGGKWNTLGTYSFTSGWNKVVLSRWTGSGSVVIADALRIR</sequence>
<feature type="domain" description="N-acetylmuramoyl-L-alanine amidase" evidence="6">
    <location>
        <begin position="268"/>
        <end position="414"/>
    </location>
</feature>
<gene>
    <name evidence="7" type="ORF">BSZ37_06550</name>
</gene>
<evidence type="ECO:0000256" key="1">
    <source>
        <dbReference type="ARBA" id="ARBA00001561"/>
    </source>
</evidence>
<dbReference type="InterPro" id="IPR002502">
    <property type="entry name" value="Amidase_domain"/>
</dbReference>
<dbReference type="PANTHER" id="PTHR30417:SF1">
    <property type="entry name" value="N-ACETYLMURAMOYL-L-ALANINE AMIDASE AMID"/>
    <property type="match status" value="1"/>
</dbReference>
<dbReference type="GO" id="GO:0009254">
    <property type="term" value="P:peptidoglycan turnover"/>
    <property type="evidence" value="ECO:0007669"/>
    <property type="project" value="TreeGrafter"/>
</dbReference>
<keyword evidence="8" id="KW-1185">Reference proteome</keyword>
<dbReference type="EMBL" id="MQWD01000001">
    <property type="protein sequence ID" value="PAP76130.1"/>
    <property type="molecule type" value="Genomic_DNA"/>
</dbReference>
<organism evidence="7 8">
    <name type="scientific">Rubrivirga marina</name>
    <dbReference type="NCBI Taxonomy" id="1196024"/>
    <lineage>
        <taxon>Bacteria</taxon>
        <taxon>Pseudomonadati</taxon>
        <taxon>Rhodothermota</taxon>
        <taxon>Rhodothermia</taxon>
        <taxon>Rhodothermales</taxon>
        <taxon>Rubricoccaceae</taxon>
        <taxon>Rubrivirga</taxon>
    </lineage>
</organism>
<reference evidence="7 8" key="1">
    <citation type="submission" date="2016-11" db="EMBL/GenBank/DDBJ databases">
        <title>Study of marine rhodopsin-containing bacteria.</title>
        <authorList>
            <person name="Yoshizawa S."/>
            <person name="Kumagai Y."/>
            <person name="Kogure K."/>
        </authorList>
    </citation>
    <scope>NUCLEOTIDE SEQUENCE [LARGE SCALE GENOMIC DNA]</scope>
    <source>
        <strain evidence="7 8">SAORIC-28</strain>
    </source>
</reference>
<dbReference type="Gene3D" id="3.40.80.10">
    <property type="entry name" value="Peptidoglycan recognition protein-like"/>
    <property type="match status" value="1"/>
</dbReference>
<dbReference type="Proteomes" id="UP000216339">
    <property type="component" value="Unassembled WGS sequence"/>
</dbReference>
<dbReference type="GO" id="GO:0071555">
    <property type="term" value="P:cell wall organization"/>
    <property type="evidence" value="ECO:0007669"/>
    <property type="project" value="UniProtKB-KW"/>
</dbReference>
<dbReference type="CDD" id="cd06583">
    <property type="entry name" value="PGRP"/>
    <property type="match status" value="1"/>
</dbReference>
<evidence type="ECO:0000256" key="4">
    <source>
        <dbReference type="ARBA" id="ARBA00023316"/>
    </source>
</evidence>
<evidence type="ECO:0000256" key="3">
    <source>
        <dbReference type="ARBA" id="ARBA00022801"/>
    </source>
</evidence>
<evidence type="ECO:0000259" key="6">
    <source>
        <dbReference type="SMART" id="SM00644"/>
    </source>
</evidence>
<dbReference type="InterPro" id="IPR023346">
    <property type="entry name" value="Lysozyme-like_dom_sf"/>
</dbReference>
<dbReference type="Gene3D" id="1.10.530.10">
    <property type="match status" value="1"/>
</dbReference>
<accession>A0A271IYC3</accession>
<comment type="caution">
    <text evidence="7">The sequence shown here is derived from an EMBL/GenBank/DDBJ whole genome shotgun (WGS) entry which is preliminary data.</text>
</comment>
<comment type="catalytic activity">
    <reaction evidence="1">
        <text>Hydrolyzes the link between N-acetylmuramoyl residues and L-amino acid residues in certain cell-wall glycopeptides.</text>
        <dbReference type="EC" id="3.5.1.28"/>
    </reaction>
</comment>
<dbReference type="EC" id="3.5.1.28" evidence="2"/>
<evidence type="ECO:0000313" key="8">
    <source>
        <dbReference type="Proteomes" id="UP000216339"/>
    </source>
</evidence>
<keyword evidence="4" id="KW-0961">Cell wall biogenesis/degradation</keyword>
<evidence type="ECO:0000256" key="5">
    <source>
        <dbReference type="SAM" id="MobiDB-lite"/>
    </source>
</evidence>
<dbReference type="SUPFAM" id="SSF53955">
    <property type="entry name" value="Lysozyme-like"/>
    <property type="match status" value="1"/>
</dbReference>
<feature type="region of interest" description="Disordered" evidence="5">
    <location>
        <begin position="16"/>
        <end position="42"/>
    </location>
</feature>